<name>A0A383EXN4_9ZZZZ</name>
<protein>
    <recommendedName>
        <fullName evidence="2">SsuA/THI5-like domain-containing protein</fullName>
    </recommendedName>
</protein>
<organism evidence="1">
    <name type="scientific">marine metagenome</name>
    <dbReference type="NCBI Taxonomy" id="408172"/>
    <lineage>
        <taxon>unclassified sequences</taxon>
        <taxon>metagenomes</taxon>
        <taxon>ecological metagenomes</taxon>
    </lineage>
</organism>
<sequence>MKGLYKKIGATIVGAIATVNVMALDQLNVAYFEEWPMPFEYAKQIGAYDEALGMTVNWSAFGTG</sequence>
<accession>A0A383EXN4</accession>
<reference evidence="1" key="1">
    <citation type="submission" date="2018-05" db="EMBL/GenBank/DDBJ databases">
        <authorList>
            <person name="Lanie J.A."/>
            <person name="Ng W.-L."/>
            <person name="Kazmierczak K.M."/>
            <person name="Andrzejewski T.M."/>
            <person name="Davidsen T.M."/>
            <person name="Wayne K.J."/>
            <person name="Tettelin H."/>
            <person name="Glass J.I."/>
            <person name="Rusch D."/>
            <person name="Podicherti R."/>
            <person name="Tsui H.-C.T."/>
            <person name="Winkler M.E."/>
        </authorList>
    </citation>
    <scope>NUCLEOTIDE SEQUENCE</scope>
</reference>
<gene>
    <name evidence="1" type="ORF">METZ01_LOCUS514188</name>
</gene>
<evidence type="ECO:0008006" key="2">
    <source>
        <dbReference type="Google" id="ProtNLM"/>
    </source>
</evidence>
<proteinExistence type="predicted"/>
<dbReference type="AlphaFoldDB" id="A0A383EXN4"/>
<feature type="non-terminal residue" evidence="1">
    <location>
        <position position="64"/>
    </location>
</feature>
<evidence type="ECO:0000313" key="1">
    <source>
        <dbReference type="EMBL" id="SVE61334.1"/>
    </source>
</evidence>
<dbReference type="EMBL" id="UINC01229570">
    <property type="protein sequence ID" value="SVE61334.1"/>
    <property type="molecule type" value="Genomic_DNA"/>
</dbReference>